<dbReference type="AlphaFoldDB" id="A0A7S3PK16"/>
<evidence type="ECO:0000313" key="4">
    <source>
        <dbReference type="EMBL" id="CAE0441898.1"/>
    </source>
</evidence>
<feature type="region of interest" description="Disordered" evidence="3">
    <location>
        <begin position="48"/>
        <end position="67"/>
    </location>
</feature>
<sequence length="470" mass="52207">MAGLSAPVVIDLGSNNLRIGFAGDDKPRIRMPSYYGTIPLNTNIQKVKEAETEKSTHSPSKRSPKDEFEIRVGEDGLRNFSANMQIQSIFEETNSIKNWDALEELFRYGLGASIALKDTSGSFPTEVRLQSPVLFAENPLNPHSNRAKTAELLFEKFDAPGLFFSRAPVLSCYACGRSTGLVLDLGASQCRASVVQDGYLFQKTVRTSETAGDLLARNTLKAIESMPRENTDNNIQHGTKIQYKTVVPYYKFSKKNLVDGNVKVSYLDNLKAHQSYRRYFQHEICKDVFQSLCRVSPTAYVNVEPYSETNASASASTLSGAENKEHSKIDKNKVFQLPDGTVISDELLRYSIPEQLFAANATNPPIHELVASVSEDVNNTELRKEALNSIVLCGGVSALKGLYERLSAELMARLQKTARPRIIVAGYEERTNFAWIGGSIVASINDFKPMFVTKKEYQENGAKLLDKKCP</sequence>
<dbReference type="InterPro" id="IPR043129">
    <property type="entry name" value="ATPase_NBD"/>
</dbReference>
<dbReference type="SUPFAM" id="SSF53067">
    <property type="entry name" value="Actin-like ATPase domain"/>
    <property type="match status" value="2"/>
</dbReference>
<gene>
    <name evidence="4" type="ORF">ASTO00021_LOCUS12015</name>
</gene>
<comment type="similarity">
    <text evidence="2">Belongs to the actin family.</text>
</comment>
<dbReference type="Gene3D" id="3.90.640.10">
    <property type="entry name" value="Actin, Chain A, domain 4"/>
    <property type="match status" value="1"/>
</dbReference>
<proteinExistence type="inferred from homology"/>
<dbReference type="Pfam" id="PF00022">
    <property type="entry name" value="Actin"/>
    <property type="match status" value="1"/>
</dbReference>
<dbReference type="PRINTS" id="PR00190">
    <property type="entry name" value="ACTIN"/>
</dbReference>
<evidence type="ECO:0000256" key="3">
    <source>
        <dbReference type="SAM" id="MobiDB-lite"/>
    </source>
</evidence>
<reference evidence="4" key="1">
    <citation type="submission" date="2021-01" db="EMBL/GenBank/DDBJ databases">
        <authorList>
            <person name="Corre E."/>
            <person name="Pelletier E."/>
            <person name="Niang G."/>
            <person name="Scheremetjew M."/>
            <person name="Finn R."/>
            <person name="Kale V."/>
            <person name="Holt S."/>
            <person name="Cochrane G."/>
            <person name="Meng A."/>
            <person name="Brown T."/>
            <person name="Cohen L."/>
        </authorList>
    </citation>
    <scope>NUCLEOTIDE SEQUENCE</scope>
    <source>
        <strain evidence="4">GSBS06</strain>
    </source>
</reference>
<evidence type="ECO:0000256" key="1">
    <source>
        <dbReference type="ARBA" id="ARBA00049360"/>
    </source>
</evidence>
<dbReference type="EMBL" id="HBIN01015833">
    <property type="protein sequence ID" value="CAE0441898.1"/>
    <property type="molecule type" value="Transcribed_RNA"/>
</dbReference>
<protein>
    <recommendedName>
        <fullName evidence="5">Actin-related protein 4</fullName>
    </recommendedName>
</protein>
<dbReference type="PANTHER" id="PTHR11937">
    <property type="entry name" value="ACTIN"/>
    <property type="match status" value="1"/>
</dbReference>
<dbReference type="SMART" id="SM00268">
    <property type="entry name" value="ACTIN"/>
    <property type="match status" value="1"/>
</dbReference>
<comment type="catalytic activity">
    <reaction evidence="1">
        <text>ATP + H2O = ADP + phosphate + H(+)</text>
        <dbReference type="Rhea" id="RHEA:13065"/>
        <dbReference type="ChEBI" id="CHEBI:15377"/>
        <dbReference type="ChEBI" id="CHEBI:15378"/>
        <dbReference type="ChEBI" id="CHEBI:30616"/>
        <dbReference type="ChEBI" id="CHEBI:43474"/>
        <dbReference type="ChEBI" id="CHEBI:456216"/>
    </reaction>
</comment>
<organism evidence="4">
    <name type="scientific">Aplanochytrium stocchinoi</name>
    <dbReference type="NCBI Taxonomy" id="215587"/>
    <lineage>
        <taxon>Eukaryota</taxon>
        <taxon>Sar</taxon>
        <taxon>Stramenopiles</taxon>
        <taxon>Bigyra</taxon>
        <taxon>Labyrinthulomycetes</taxon>
        <taxon>Thraustochytrida</taxon>
        <taxon>Thraustochytriidae</taxon>
        <taxon>Aplanochytrium</taxon>
    </lineage>
</organism>
<dbReference type="InterPro" id="IPR004000">
    <property type="entry name" value="Actin"/>
</dbReference>
<accession>A0A7S3PK16</accession>
<evidence type="ECO:0000256" key="2">
    <source>
        <dbReference type="RuleBase" id="RU000487"/>
    </source>
</evidence>
<dbReference type="Gene3D" id="3.30.420.40">
    <property type="match status" value="3"/>
</dbReference>
<name>A0A7S3PK16_9STRA</name>
<evidence type="ECO:0008006" key="5">
    <source>
        <dbReference type="Google" id="ProtNLM"/>
    </source>
</evidence>